<sequence>MAWYQRLVKPKREEVQGSDLGLVSVGPAASWGEQQQQMRKQGKESSSQNWGHDKCTERAPGRLAERLARRFSTCVRLTIPQSVGRLKDTSSQKAVRNTEGILCVFKVKQQLNLAVP</sequence>
<comment type="caution">
    <text evidence="2">The sequence shown here is derived from an EMBL/GenBank/DDBJ whole genome shotgun (WGS) entry which is preliminary data.</text>
</comment>
<name>A0A4Z2GYJ4_9TELE</name>
<evidence type="ECO:0000313" key="2">
    <source>
        <dbReference type="EMBL" id="TNN58717.1"/>
    </source>
</evidence>
<protein>
    <submittedName>
        <fullName evidence="2">Uncharacterized protein</fullName>
    </submittedName>
</protein>
<reference evidence="2 3" key="1">
    <citation type="submission" date="2019-03" db="EMBL/GenBank/DDBJ databases">
        <title>First draft genome of Liparis tanakae, snailfish: a comprehensive survey of snailfish specific genes.</title>
        <authorList>
            <person name="Kim W."/>
            <person name="Song I."/>
            <person name="Jeong J.-H."/>
            <person name="Kim D."/>
            <person name="Kim S."/>
            <person name="Ryu S."/>
            <person name="Song J.Y."/>
            <person name="Lee S.K."/>
        </authorList>
    </citation>
    <scope>NUCLEOTIDE SEQUENCE [LARGE SCALE GENOMIC DNA]</scope>
    <source>
        <tissue evidence="2">Muscle</tissue>
    </source>
</reference>
<feature type="compositionally biased region" description="Polar residues" evidence="1">
    <location>
        <begin position="32"/>
        <end position="50"/>
    </location>
</feature>
<keyword evidence="3" id="KW-1185">Reference proteome</keyword>
<feature type="region of interest" description="Disordered" evidence="1">
    <location>
        <begin position="31"/>
        <end position="58"/>
    </location>
</feature>
<dbReference type="EMBL" id="SRLO01000372">
    <property type="protein sequence ID" value="TNN58717.1"/>
    <property type="molecule type" value="Genomic_DNA"/>
</dbReference>
<evidence type="ECO:0000313" key="3">
    <source>
        <dbReference type="Proteomes" id="UP000314294"/>
    </source>
</evidence>
<organism evidence="2 3">
    <name type="scientific">Liparis tanakae</name>
    <name type="common">Tanaka's snailfish</name>
    <dbReference type="NCBI Taxonomy" id="230148"/>
    <lineage>
        <taxon>Eukaryota</taxon>
        <taxon>Metazoa</taxon>
        <taxon>Chordata</taxon>
        <taxon>Craniata</taxon>
        <taxon>Vertebrata</taxon>
        <taxon>Euteleostomi</taxon>
        <taxon>Actinopterygii</taxon>
        <taxon>Neopterygii</taxon>
        <taxon>Teleostei</taxon>
        <taxon>Neoteleostei</taxon>
        <taxon>Acanthomorphata</taxon>
        <taxon>Eupercaria</taxon>
        <taxon>Perciformes</taxon>
        <taxon>Cottioidei</taxon>
        <taxon>Cottales</taxon>
        <taxon>Liparidae</taxon>
        <taxon>Liparis</taxon>
    </lineage>
</organism>
<accession>A0A4Z2GYJ4</accession>
<dbReference type="Proteomes" id="UP000314294">
    <property type="component" value="Unassembled WGS sequence"/>
</dbReference>
<dbReference type="AlphaFoldDB" id="A0A4Z2GYJ4"/>
<gene>
    <name evidence="2" type="ORF">EYF80_031042</name>
</gene>
<proteinExistence type="predicted"/>
<evidence type="ECO:0000256" key="1">
    <source>
        <dbReference type="SAM" id="MobiDB-lite"/>
    </source>
</evidence>